<dbReference type="HOGENOM" id="CLU_605686_0_0_1"/>
<gene>
    <name evidence="2" type="ORF">SCLCIDRAFT_30974</name>
</gene>
<evidence type="ECO:0000313" key="2">
    <source>
        <dbReference type="EMBL" id="KIM54607.1"/>
    </source>
</evidence>
<dbReference type="Proteomes" id="UP000053989">
    <property type="component" value="Unassembled WGS sequence"/>
</dbReference>
<reference evidence="2 3" key="1">
    <citation type="submission" date="2014-04" db="EMBL/GenBank/DDBJ databases">
        <authorList>
            <consortium name="DOE Joint Genome Institute"/>
            <person name="Kuo A."/>
            <person name="Kohler A."/>
            <person name="Nagy L.G."/>
            <person name="Floudas D."/>
            <person name="Copeland A."/>
            <person name="Barry K.W."/>
            <person name="Cichocki N."/>
            <person name="Veneault-Fourrey C."/>
            <person name="LaButti K."/>
            <person name="Lindquist E.A."/>
            <person name="Lipzen A."/>
            <person name="Lundell T."/>
            <person name="Morin E."/>
            <person name="Murat C."/>
            <person name="Sun H."/>
            <person name="Tunlid A."/>
            <person name="Henrissat B."/>
            <person name="Grigoriev I.V."/>
            <person name="Hibbett D.S."/>
            <person name="Martin F."/>
            <person name="Nordberg H.P."/>
            <person name="Cantor M.N."/>
            <person name="Hua S.X."/>
        </authorList>
    </citation>
    <scope>NUCLEOTIDE SEQUENCE [LARGE SCALE GENOMIC DNA]</scope>
    <source>
        <strain evidence="2 3">Foug A</strain>
    </source>
</reference>
<feature type="compositionally biased region" description="Polar residues" evidence="1">
    <location>
        <begin position="240"/>
        <end position="250"/>
    </location>
</feature>
<dbReference type="OrthoDB" id="2659335at2759"/>
<feature type="compositionally biased region" description="Low complexity" evidence="1">
    <location>
        <begin position="314"/>
        <end position="325"/>
    </location>
</feature>
<accession>A0A0C2ZPW8</accession>
<dbReference type="EMBL" id="KN822151">
    <property type="protein sequence ID" value="KIM54607.1"/>
    <property type="molecule type" value="Genomic_DNA"/>
</dbReference>
<keyword evidence="3" id="KW-1185">Reference proteome</keyword>
<organism evidence="2 3">
    <name type="scientific">Scleroderma citrinum Foug A</name>
    <dbReference type="NCBI Taxonomy" id="1036808"/>
    <lineage>
        <taxon>Eukaryota</taxon>
        <taxon>Fungi</taxon>
        <taxon>Dikarya</taxon>
        <taxon>Basidiomycota</taxon>
        <taxon>Agaricomycotina</taxon>
        <taxon>Agaricomycetes</taxon>
        <taxon>Agaricomycetidae</taxon>
        <taxon>Boletales</taxon>
        <taxon>Sclerodermatineae</taxon>
        <taxon>Sclerodermataceae</taxon>
        <taxon>Scleroderma</taxon>
    </lineage>
</organism>
<evidence type="ECO:0000313" key="3">
    <source>
        <dbReference type="Proteomes" id="UP000053989"/>
    </source>
</evidence>
<sequence length="449" mass="49145">MGDHPVLIAFPPSRALPGSLHDTQHPPLQSTPKEKCIAERVLHMLSTGLEPKSYACPLPPTLLFAICDILRNNGECVSGHSLLPLVLSKLRPWRLLDQENRCTPDALRSLASELADIRSDPSPPSHPTEVMHAPVCLPALNVALPCTMVNEMVSDENTTLLDPELLGQGENIPWPSLGDSPCASVLSLSRRNHLKLSTSHHWSHRRISSSEYRSGCAACCRPRDSSSSTPRTPLLPLAEIQSSLPRTQGETDGLLLRRQSKPSQTPSVPSRRKPNHSSSSASSLRKEKIDENMSPLSLKRNGVNSSVALPRTNTPSKLSSLRSRPAPSPTPVRRVLDHSPALNRTINIHPTRSVYRRTNVQSNYQSKMQEFSHIQGSDELKGKCVAPAKLAGRRHSLGIVPDLSHNGPGLRSRPGFGRKDTACSTARAASIDMGYLQRRLHKGQSIVHD</sequence>
<feature type="compositionally biased region" description="Polar residues" evidence="1">
    <location>
        <begin position="302"/>
        <end position="313"/>
    </location>
</feature>
<feature type="region of interest" description="Disordered" evidence="1">
    <location>
        <begin position="13"/>
        <end position="32"/>
    </location>
</feature>
<proteinExistence type="predicted"/>
<dbReference type="InParanoid" id="A0A0C2ZPW8"/>
<feature type="compositionally biased region" description="Low complexity" evidence="1">
    <location>
        <begin position="225"/>
        <end position="237"/>
    </location>
</feature>
<feature type="region of interest" description="Disordered" evidence="1">
    <location>
        <begin position="399"/>
        <end position="420"/>
    </location>
</feature>
<feature type="region of interest" description="Disordered" evidence="1">
    <location>
        <begin position="220"/>
        <end position="335"/>
    </location>
</feature>
<evidence type="ECO:0000256" key="1">
    <source>
        <dbReference type="SAM" id="MobiDB-lite"/>
    </source>
</evidence>
<protein>
    <submittedName>
        <fullName evidence="2">Uncharacterized protein</fullName>
    </submittedName>
</protein>
<name>A0A0C2ZPW8_9AGAM</name>
<dbReference type="AlphaFoldDB" id="A0A0C2ZPW8"/>
<reference evidence="3" key="2">
    <citation type="submission" date="2015-01" db="EMBL/GenBank/DDBJ databases">
        <title>Evolutionary Origins and Diversification of the Mycorrhizal Mutualists.</title>
        <authorList>
            <consortium name="DOE Joint Genome Institute"/>
            <consortium name="Mycorrhizal Genomics Consortium"/>
            <person name="Kohler A."/>
            <person name="Kuo A."/>
            <person name="Nagy L.G."/>
            <person name="Floudas D."/>
            <person name="Copeland A."/>
            <person name="Barry K.W."/>
            <person name="Cichocki N."/>
            <person name="Veneault-Fourrey C."/>
            <person name="LaButti K."/>
            <person name="Lindquist E.A."/>
            <person name="Lipzen A."/>
            <person name="Lundell T."/>
            <person name="Morin E."/>
            <person name="Murat C."/>
            <person name="Riley R."/>
            <person name="Ohm R."/>
            <person name="Sun H."/>
            <person name="Tunlid A."/>
            <person name="Henrissat B."/>
            <person name="Grigoriev I.V."/>
            <person name="Hibbett D.S."/>
            <person name="Martin F."/>
        </authorList>
    </citation>
    <scope>NUCLEOTIDE SEQUENCE [LARGE SCALE GENOMIC DNA]</scope>
    <source>
        <strain evidence="3">Foug A</strain>
    </source>
</reference>